<dbReference type="EMBL" id="LN483124">
    <property type="protein sequence ID" value="CED82332.1"/>
    <property type="molecule type" value="Genomic_DNA"/>
</dbReference>
<name>A0A0F7SJU5_PHARH</name>
<organism evidence="1">
    <name type="scientific">Phaffia rhodozyma</name>
    <name type="common">Yeast</name>
    <name type="synonym">Xanthophyllomyces dendrorhous</name>
    <dbReference type="NCBI Taxonomy" id="264483"/>
    <lineage>
        <taxon>Eukaryota</taxon>
        <taxon>Fungi</taxon>
        <taxon>Dikarya</taxon>
        <taxon>Basidiomycota</taxon>
        <taxon>Agaricomycotina</taxon>
        <taxon>Tremellomycetes</taxon>
        <taxon>Cystofilobasidiales</taxon>
        <taxon>Mrakiaceae</taxon>
        <taxon>Phaffia</taxon>
    </lineage>
</organism>
<proteinExistence type="predicted"/>
<sequence>MNTTPLPGKQHLKFLTPNQFYECVSVERTVSNQVLGKPVLQHPVCLLLSYTTAIRVPSHSTYVKNDHPVVE</sequence>
<evidence type="ECO:0000313" key="1">
    <source>
        <dbReference type="EMBL" id="CED82332.1"/>
    </source>
</evidence>
<accession>A0A0F7SJU5</accession>
<dbReference type="AlphaFoldDB" id="A0A0F7SJU5"/>
<reference evidence="1" key="1">
    <citation type="submission" date="2014-08" db="EMBL/GenBank/DDBJ databases">
        <authorList>
            <person name="Sharma Rahul"/>
            <person name="Thines Marco"/>
        </authorList>
    </citation>
    <scope>NUCLEOTIDE SEQUENCE</scope>
</reference>
<protein>
    <submittedName>
        <fullName evidence="1">Uncharacterized protein</fullName>
    </submittedName>
</protein>